<reference evidence="4" key="1">
    <citation type="submission" date="2025-08" db="UniProtKB">
        <authorList>
            <consortium name="RefSeq"/>
        </authorList>
    </citation>
    <scope>IDENTIFICATION</scope>
    <source>
        <strain evidence="4">15085-1641.00</strain>
        <tissue evidence="4">Whole body</tissue>
    </source>
</reference>
<feature type="region of interest" description="Disordered" evidence="1">
    <location>
        <begin position="1"/>
        <end position="57"/>
    </location>
</feature>
<dbReference type="GeneID" id="111597126"/>
<dbReference type="KEGG" id="dhe:111597126"/>
<feature type="compositionally biased region" description="Polar residues" evidence="1">
    <location>
        <begin position="32"/>
        <end position="53"/>
    </location>
</feature>
<organism evidence="3 4">
    <name type="scientific">Drosophila hydei</name>
    <name type="common">Fruit fly</name>
    <dbReference type="NCBI Taxonomy" id="7224"/>
    <lineage>
        <taxon>Eukaryota</taxon>
        <taxon>Metazoa</taxon>
        <taxon>Ecdysozoa</taxon>
        <taxon>Arthropoda</taxon>
        <taxon>Hexapoda</taxon>
        <taxon>Insecta</taxon>
        <taxon>Pterygota</taxon>
        <taxon>Neoptera</taxon>
        <taxon>Endopterygota</taxon>
        <taxon>Diptera</taxon>
        <taxon>Brachycera</taxon>
        <taxon>Muscomorpha</taxon>
        <taxon>Ephydroidea</taxon>
        <taxon>Drosophilidae</taxon>
        <taxon>Drosophila</taxon>
    </lineage>
</organism>
<protein>
    <submittedName>
        <fullName evidence="4">Uncharacterized protein LOC111597126</fullName>
    </submittedName>
</protein>
<feature type="compositionally biased region" description="Pro residues" evidence="1">
    <location>
        <begin position="1"/>
        <end position="14"/>
    </location>
</feature>
<feature type="compositionally biased region" description="Low complexity" evidence="1">
    <location>
        <begin position="20"/>
        <end position="31"/>
    </location>
</feature>
<evidence type="ECO:0000256" key="1">
    <source>
        <dbReference type="SAM" id="MobiDB-lite"/>
    </source>
</evidence>
<evidence type="ECO:0000313" key="3">
    <source>
        <dbReference type="Proteomes" id="UP000504633"/>
    </source>
</evidence>
<gene>
    <name evidence="4" type="primary">LOC111597126</name>
</gene>
<dbReference type="OMA" id="IMNSYPT"/>
<dbReference type="AlphaFoldDB" id="A0A6J1LUC7"/>
<dbReference type="Gene3D" id="1.10.287.70">
    <property type="match status" value="1"/>
</dbReference>
<name>A0A6J1LUC7_DROHY</name>
<proteinExistence type="predicted"/>
<accession>A0A6J1LUC7</accession>
<dbReference type="OrthoDB" id="297496at2759"/>
<dbReference type="RefSeq" id="XP_023167455.1">
    <property type="nucleotide sequence ID" value="XM_023311687.2"/>
</dbReference>
<dbReference type="SUPFAM" id="SSF81324">
    <property type="entry name" value="Voltage-gated potassium channels"/>
    <property type="match status" value="1"/>
</dbReference>
<keyword evidence="2" id="KW-1133">Transmembrane helix</keyword>
<sequence>MQTPAPTPSTPPPSRRSNRPPRINIHNIPNNYGGSSVPPSAQLPHTSQTNYTGPQWPPVANPFGATGNFMTKGYEGFLDLTKSGMSFGEKFTYGLYNKFSKWSRRWFTHMFLLIILALYNIGGAKLFQTVEHGPADMEIQITQDQKRIFFKQLLELANTTITQKVGKQRYMDQDTLVTLGVIQNTDHWDGFVNNVLNSNKAAVESLLRSNLSTDEEARKNNPWSFWNAMVYSCTVYTTIGE</sequence>
<dbReference type="Proteomes" id="UP000504633">
    <property type="component" value="Unplaced"/>
</dbReference>
<feature type="transmembrane region" description="Helical" evidence="2">
    <location>
        <begin position="106"/>
        <end position="127"/>
    </location>
</feature>
<keyword evidence="2" id="KW-0812">Transmembrane</keyword>
<evidence type="ECO:0000256" key="2">
    <source>
        <dbReference type="SAM" id="Phobius"/>
    </source>
</evidence>
<evidence type="ECO:0000313" key="4">
    <source>
        <dbReference type="RefSeq" id="XP_023167455.1"/>
    </source>
</evidence>
<keyword evidence="2" id="KW-0472">Membrane</keyword>
<keyword evidence="3" id="KW-1185">Reference proteome</keyword>